<evidence type="ECO:0000313" key="15">
    <source>
        <dbReference type="Proteomes" id="UP001187531"/>
    </source>
</evidence>
<keyword evidence="10" id="KW-0539">Nucleus</keyword>
<dbReference type="InterPro" id="IPR059034">
    <property type="entry name" value="SH3_AEBP2_C"/>
</dbReference>
<evidence type="ECO:0000256" key="1">
    <source>
        <dbReference type="ARBA" id="ARBA00004123"/>
    </source>
</evidence>
<dbReference type="PANTHER" id="PTHR46541:SF1">
    <property type="entry name" value="ZINC FINGER PROTEIN AEBP2"/>
    <property type="match status" value="1"/>
</dbReference>
<feature type="domain" description="C2H2-type" evidence="13">
    <location>
        <begin position="393"/>
        <end position="415"/>
    </location>
</feature>
<evidence type="ECO:0000256" key="7">
    <source>
        <dbReference type="ARBA" id="ARBA00022853"/>
    </source>
</evidence>
<dbReference type="Pfam" id="PF26014">
    <property type="entry name" value="SH3_AEBP2_C"/>
    <property type="match status" value="1"/>
</dbReference>
<dbReference type="GO" id="GO:0006357">
    <property type="term" value="P:regulation of transcription by RNA polymerase II"/>
    <property type="evidence" value="ECO:0007669"/>
    <property type="project" value="TreeGrafter"/>
</dbReference>
<dbReference type="GO" id="GO:0008270">
    <property type="term" value="F:zinc ion binding"/>
    <property type="evidence" value="ECO:0007669"/>
    <property type="project" value="UniProtKB-KW"/>
</dbReference>
<evidence type="ECO:0000256" key="2">
    <source>
        <dbReference type="ARBA" id="ARBA00022491"/>
    </source>
</evidence>
<comment type="caution">
    <text evidence="14">The sequence shown here is derived from an EMBL/GenBank/DDBJ whole genome shotgun (WGS) entry which is preliminary data.</text>
</comment>
<organism evidence="14 15">
    <name type="scientific">Artemia franciscana</name>
    <name type="common">Brine shrimp</name>
    <name type="synonym">Artemia sanfranciscana</name>
    <dbReference type="NCBI Taxonomy" id="6661"/>
    <lineage>
        <taxon>Eukaryota</taxon>
        <taxon>Metazoa</taxon>
        <taxon>Ecdysozoa</taxon>
        <taxon>Arthropoda</taxon>
        <taxon>Crustacea</taxon>
        <taxon>Branchiopoda</taxon>
        <taxon>Anostraca</taxon>
        <taxon>Artemiidae</taxon>
        <taxon>Artemia</taxon>
    </lineage>
</organism>
<feature type="region of interest" description="Disordered" evidence="12">
    <location>
        <begin position="1"/>
        <end position="60"/>
    </location>
</feature>
<feature type="compositionally biased region" description="Low complexity" evidence="12">
    <location>
        <begin position="29"/>
        <end position="46"/>
    </location>
</feature>
<feature type="domain" description="C2H2-type" evidence="13">
    <location>
        <begin position="318"/>
        <end position="341"/>
    </location>
</feature>
<dbReference type="Gene3D" id="3.30.160.60">
    <property type="entry name" value="Classic Zinc Finger"/>
    <property type="match status" value="2"/>
</dbReference>
<dbReference type="AlphaFoldDB" id="A0AA88I8K9"/>
<reference evidence="14" key="1">
    <citation type="submission" date="2023-07" db="EMBL/GenBank/DDBJ databases">
        <title>Chromosome-level genome assembly of Artemia franciscana.</title>
        <authorList>
            <person name="Jo E."/>
        </authorList>
    </citation>
    <scope>NUCLEOTIDE SEQUENCE</scope>
    <source>
        <tissue evidence="14">Whole body</tissue>
    </source>
</reference>
<protein>
    <recommendedName>
        <fullName evidence="13">C2H2-type domain-containing protein</fullName>
    </recommendedName>
</protein>
<keyword evidence="2" id="KW-0678">Repressor</keyword>
<accession>A0AA88I8K9</accession>
<evidence type="ECO:0000256" key="4">
    <source>
        <dbReference type="ARBA" id="ARBA00022737"/>
    </source>
</evidence>
<dbReference type="PANTHER" id="PTHR46541">
    <property type="entry name" value="ZINC FINGER PROTEIN AEBP2"/>
    <property type="match status" value="1"/>
</dbReference>
<dbReference type="InterPro" id="IPR013087">
    <property type="entry name" value="Znf_C2H2_type"/>
</dbReference>
<evidence type="ECO:0000256" key="10">
    <source>
        <dbReference type="ARBA" id="ARBA00023242"/>
    </source>
</evidence>
<keyword evidence="5" id="KW-0863">Zinc-finger</keyword>
<evidence type="ECO:0000313" key="14">
    <source>
        <dbReference type="EMBL" id="KAK2717337.1"/>
    </source>
</evidence>
<dbReference type="Proteomes" id="UP001187531">
    <property type="component" value="Unassembled WGS sequence"/>
</dbReference>
<dbReference type="GO" id="GO:0006325">
    <property type="term" value="P:chromatin organization"/>
    <property type="evidence" value="ECO:0007669"/>
    <property type="project" value="UniProtKB-KW"/>
</dbReference>
<dbReference type="PROSITE" id="PS00028">
    <property type="entry name" value="ZINC_FINGER_C2H2_1"/>
    <property type="match status" value="2"/>
</dbReference>
<keyword evidence="8" id="KW-0805">Transcription regulation</keyword>
<evidence type="ECO:0000256" key="6">
    <source>
        <dbReference type="ARBA" id="ARBA00022833"/>
    </source>
</evidence>
<keyword evidence="15" id="KW-1185">Reference proteome</keyword>
<evidence type="ECO:0000259" key="13">
    <source>
        <dbReference type="PROSITE" id="PS00028"/>
    </source>
</evidence>
<comment type="similarity">
    <text evidence="11">Belongs to the AEBP2/jing C2H2-type zinc-finger family.</text>
</comment>
<evidence type="ECO:0000256" key="12">
    <source>
        <dbReference type="SAM" id="MobiDB-lite"/>
    </source>
</evidence>
<keyword evidence="9" id="KW-0804">Transcription</keyword>
<comment type="subcellular location">
    <subcellularLocation>
        <location evidence="1">Nucleus</location>
    </subcellularLocation>
</comment>
<dbReference type="SUPFAM" id="SSF57667">
    <property type="entry name" value="beta-beta-alpha zinc fingers"/>
    <property type="match status" value="1"/>
</dbReference>
<gene>
    <name evidence="14" type="ORF">QYM36_006204</name>
</gene>
<evidence type="ECO:0000256" key="8">
    <source>
        <dbReference type="ARBA" id="ARBA00023015"/>
    </source>
</evidence>
<evidence type="ECO:0000256" key="11">
    <source>
        <dbReference type="ARBA" id="ARBA00037930"/>
    </source>
</evidence>
<dbReference type="GO" id="GO:0035098">
    <property type="term" value="C:ESC/E(Z) complex"/>
    <property type="evidence" value="ECO:0007669"/>
    <property type="project" value="TreeGrafter"/>
</dbReference>
<keyword evidence="3" id="KW-0479">Metal-binding</keyword>
<dbReference type="InterPro" id="IPR052130">
    <property type="entry name" value="AEBP2/jing_C2H2-ZnF"/>
</dbReference>
<evidence type="ECO:0000256" key="5">
    <source>
        <dbReference type="ARBA" id="ARBA00022771"/>
    </source>
</evidence>
<keyword evidence="7" id="KW-0156">Chromatin regulator</keyword>
<feature type="compositionally biased region" description="Basic and acidic residues" evidence="12">
    <location>
        <begin position="7"/>
        <end position="25"/>
    </location>
</feature>
<name>A0AA88I8K9_ARTSF</name>
<keyword evidence="6" id="KW-0862">Zinc</keyword>
<sequence length="578" mass="65829">MADEVCEEKKYNKIKMDDKRTRVDDPESSDSGVASLVSSDASSWGSDITEPTSPHSLVSLDSPLESVSHEDHTPVPSPSHCYQKNWSYLNKNSDVYNWRQSSTWDGDEKMVAHVRKRHSSDPSCGKELFSVNEMPEKCRCALLTRERVDWGIYPFLNAYSWNDRCECRNLKRGKFKQLRITDYFKFQSKTSSKWIALYKSTQGTKKEDREPCPPKLELPMDTDDLSWLLRNASGRTNSLSSKCLVEKDSCFASSSPSRDLSLPDLINSVSGNTGGATELDLVNIEVEISDSFLVQKHEIKPVLKPVKNSSVQKRGVICRWEGCNENVSTKEALLDHIKLKHINGESEESYGNFTCQWAGCRVQGRSSKCRNWLERHVLFHVDCKPSCLKPFSCIVDGCGLRFGSQLMLQRHVNSHFNAQCVSNGTQCTKKNGDITPTKHVRKNSRKLRLRKRKSPGHDLDFFDDVAAQKITSIITRKKHKSQIVLIEDQSCELVGDSIKLKSEIICRRKSRREEEVLIRWSPDLFSEEWVSCHCVPKEKLVNLSRIPAVFRQKILIAAKPQSSSQNRKRPKLDDAPLT</sequence>
<keyword evidence="4" id="KW-0677">Repeat</keyword>
<evidence type="ECO:0000256" key="3">
    <source>
        <dbReference type="ARBA" id="ARBA00022723"/>
    </source>
</evidence>
<dbReference type="InterPro" id="IPR036236">
    <property type="entry name" value="Znf_C2H2_sf"/>
</dbReference>
<evidence type="ECO:0000256" key="9">
    <source>
        <dbReference type="ARBA" id="ARBA00023163"/>
    </source>
</evidence>
<dbReference type="EMBL" id="JAVRJZ010000010">
    <property type="protein sequence ID" value="KAK2717337.1"/>
    <property type="molecule type" value="Genomic_DNA"/>
</dbReference>
<dbReference type="SMART" id="SM00355">
    <property type="entry name" value="ZnF_C2H2"/>
    <property type="match status" value="3"/>
</dbReference>
<proteinExistence type="inferred from homology"/>